<dbReference type="InterPro" id="IPR002859">
    <property type="entry name" value="PKD/REJ-like"/>
</dbReference>
<sequence length="2689" mass="296492">MTSSEPAPGIACTCSLPTTWYHPKSPSPLTQHPTGPIPEMQPENTGHFVITCFPDTDAQAPPALGIHVHPASGTLLHLLVDFGDGCGAEMRLCPMTGAAAVTSCHRYKKEGVYKLRAVVHDVHGADVKLGPYYVNIDHENVSVFMNSSSIHEGEALSFANSLPQQKGTVVTHCFSSMSSYNVTFVSQTPAGSGQAWLGVTVGYKMQSVSIYSNGTVFAADTDITFVAVTKEMIPLKFVWYFGDDPPVRTTSRSLRRRLSIPRRYHVTVEAISRIGSVVSESHLIRVQKRIIANRLTSPASALVNTNVSFECRLNFGTDVAYLWNFGDGTTEVGSSSSSHVYSREGEFTVEVLAFNNISSAVLRKTLFIVHEPCQPPPVKNMGPKKVQIWRSQPLSLAVTLEAAVLCNMSQGLSYTWTIVDAEATAVTLPAAVNTLGQTIVLPSYTLECGNYTATAKVQIKGSMVYSNYSVGVDVRARAPVSVISEGTHVFIPRTTTTSVILRGFQSYDPDNPGAALKYHWTCAAASSPTWPCFEDSNPYQVDTQAPAISFPAKWLSGCCDQFLVTLTVSSNGQNSSQALIFLSTRSDPDFRFVHISWVNFRDIRVNWNEELSLRAVCEDCDDIPDLTYSWDLFLVNATEKNTMEVPFCSTVGLLGTSASGAILKLSQSDLQSSRRGSLARHSPETSPMPPSWTTLQNPGSISSESTAGGHHILAAVGPMAGSGEPMEDSSSLSPAPDSLDEEALMMSAPEGSWPPSSSTTLDDFEAYYSDIQEDVPSFGRQPGIDTNFQESGPGMSAEESANDGDNLLGPFLHTGRAKPALMIDWPKALVSQAVFHSYTSSGIMGPEVTIRPFSLSSGEMYVFQASVASKKALLGKAQLYITVNQVPQDMSCQVRPHSGVEAQTIFSVFCMSGKPDFHYEFRYRVGNTSPHTLYSGRDTQYYFLLPAGETSDNYKVIVSTEITDGQGSKVQPCSVEVTVLPRYHGNDCPDKDLYDSTLDTLSSLQLVGSYTEVRNYIAMTTVILSRLYVESRNTSSCGLWSQIQDVLISSACRVPFTDQEVMVDSIHILRDLISFPNKLSSMSAVHILKYAQMLLAQGPFSRKLLVNKNLGGELILLISGTCLSLSHQPQFHISTGQMEFFTLLHHGFQKSSQNLGFIWVHFPGDLALHSPAQEASQSPCYISQLMLFMTSPYPEGQAPGQTRKLRGHVSHGHNRIGKHPGGRRDAGVMHHHRINFDKYHPGYFGKVGMRHYHLKRSQSFCPTVNLDKLWTLVSEQTQVNAAKNKTGVSPITDVVRSGYYKSRSPILRGRLETPVTVEFGEEDYLHQRHPTVFTLLRDEVNLHRFTGLSEKPQETLQICIKFLKPRTRAFPIMLLILQEGYAFGFSCEAGADVGYLSLLDADYNRRPPNKYLAGAVNYTVHFQWIQCVFWDKTEWRSEGPCPQPGTSPERVNCSYHRLTPFSVLRRKLNATFEVSSISEFRSDPHNLLPGIFSVFLLVLYGILVTKSRCLGCHKKRKPGCIFLEGDATPGHQLYAVIVDTGFRSPAQFTSKVFIVLCGENGLSETKELCCPEMSLFGRNSRHTFILSTPKQLGPLQKIRLWHDSSGPSPNWFVSHVMVKELHSGQGWFFSAQCWLAVSLRRGRGQRELFCLRRGLGFWKLFYAKFTEYLEDFHIWLSLYSQPPSSSYLRTQRLAVALCLLCVYSCLTALVTVGVHEQCPLDVSPTLESFRLGLLCTFLACPAAQLLSLLFRFSKEAAEHLPGAPQWPLRGVKTEVPQGMHPVSDVLPGTDRAWRMAANSSGVTCSPFLAPREKSRHSPPSSQAPSGGFEGLMPQWSRVCLRWPSSVVWAICGLASLACGLGTGFLGYRFVTEQCMWWLHLLLLSVVCCVFVTQPLMICLAALAFAWKKKHDSQFFTESLRDATKDLDLALEEYSRTHLPPSPNSHSPDSAEEAERVLAARQRDRHLRWAQAPSRAKFRVTRERLRKENRMQAALRGISTHSLMLLLLLFITYGRVCPGEYSLNQAIRKGFTRNARRSFGDLNSTNDWWDWTLSILLDGLHPEGPSVGSRGTQPGALGGQCHLIGPAVIKQLMVSSGTACALPRPVSEPAEDAPPTQSHDLDLANLKVTPSGPEACGAMKKSSVYSLGRTRHDIHAALTALRTSRWVDHSTRAVSVHFTLYNPPTRLFTSAELLPTGGLVPSSLVESISIYGDSAPRYLLMLSELAFLVLNVTHLCFQLWGMAIKGVLSYWRKPRHWLELSTVGVALAYHAASGHLTTLAENVTDQFHKGLHQMFVDLSLMVSWNQDTLTCCVLLLEGKMAPGKPAVPLDVEMCSPPRPPKHQGSLLRSDAFVSLQSPGTRRALSLAAYSHLCRFLLFTGTPRPSTSADAFPELLLQFLGRNQISCSLQESCNLLESGRRAVALFLLVAALCFGMLRASLLTFFRKRKSSQRKSHVTLTNVALYAWHKVLITLGLETTLEETEVATDQNYYLDEFSSLLDELLVKIDDLSDSLELSSLEKQWRGTVESRTVESPLVGIPGHHATAPLQHEKTEKIIVDFQQEENHVNAHAMRSEGNSIEARTLGRAASPAPTGALLRHKSPPTVSCSAARVSCPSGKELGVSGPRAGQAQLGFAEQTPLCLPPPTVKGKFLLRFLLWSRALATQCTPSLRMLGRPESTGAIGRGYGGFAP</sequence>
<keyword evidence="17" id="KW-0966">Cell projection</keyword>
<keyword evidence="8" id="KW-0677">Repeat</keyword>
<dbReference type="InterPro" id="IPR014010">
    <property type="entry name" value="REJ_dom"/>
</dbReference>
<dbReference type="GO" id="GO:0005262">
    <property type="term" value="F:calcium channel activity"/>
    <property type="evidence" value="ECO:0007669"/>
    <property type="project" value="UniProtKB-KW"/>
</dbReference>
<evidence type="ECO:0000256" key="8">
    <source>
        <dbReference type="ARBA" id="ARBA00022737"/>
    </source>
</evidence>
<dbReference type="Gene3D" id="2.60.60.20">
    <property type="entry name" value="PLAT/LH2 domain"/>
    <property type="match status" value="1"/>
</dbReference>
<evidence type="ECO:0000256" key="16">
    <source>
        <dbReference type="ARBA" id="ARBA00023180"/>
    </source>
</evidence>
<keyword evidence="14 27" id="KW-0472">Membrane</keyword>
<keyword evidence="18" id="KW-0687">Ribonucleoprotein</keyword>
<evidence type="ECO:0000256" key="9">
    <source>
        <dbReference type="ARBA" id="ARBA00022837"/>
    </source>
</evidence>
<organism evidence="32 33">
    <name type="scientific">Myodes glareolus</name>
    <name type="common">Bank vole</name>
    <name type="synonym">Clethrionomys glareolus</name>
    <dbReference type="NCBI Taxonomy" id="447135"/>
    <lineage>
        <taxon>Eukaryota</taxon>
        <taxon>Metazoa</taxon>
        <taxon>Chordata</taxon>
        <taxon>Craniata</taxon>
        <taxon>Vertebrata</taxon>
        <taxon>Euteleostomi</taxon>
        <taxon>Mammalia</taxon>
        <taxon>Eutheria</taxon>
        <taxon>Euarchontoglires</taxon>
        <taxon>Glires</taxon>
        <taxon>Rodentia</taxon>
        <taxon>Myomorpha</taxon>
        <taxon>Muroidea</taxon>
        <taxon>Cricetidae</taxon>
        <taxon>Arvicolinae</taxon>
        <taxon>Myodes</taxon>
    </lineage>
</organism>
<keyword evidence="33" id="KW-1185">Reference proteome</keyword>
<dbReference type="SUPFAM" id="SSF49723">
    <property type="entry name" value="Lipase/lipooxygenase domain (PLAT/LH2 domain)"/>
    <property type="match status" value="1"/>
</dbReference>
<evidence type="ECO:0000313" key="32">
    <source>
        <dbReference type="EMBL" id="KAK7834456.1"/>
    </source>
</evidence>
<accession>A0AAW0K981</accession>
<feature type="domain" description="PKD" evidence="28">
    <location>
        <begin position="290"/>
        <end position="368"/>
    </location>
</feature>
<comment type="similarity">
    <text evidence="2">Belongs to the polycystin family.</text>
</comment>
<keyword evidence="7 27" id="KW-0812">Transmembrane</keyword>
<feature type="transmembrane region" description="Helical" evidence="27">
    <location>
        <begin position="1876"/>
        <end position="1906"/>
    </location>
</feature>
<feature type="domain" description="GAIN-B" evidence="30">
    <location>
        <begin position="1315"/>
        <end position="1471"/>
    </location>
</feature>
<comment type="function">
    <text evidence="20">Component of a calcium-permeant ion channel formed by PKD1L2 and PKD1L1 in primary cilia, where it controls cilium calcium concentration, without affecting cytoplasmic calcium concentration, and regulates sonic hedgehog/SHH signaling and GLI2 transcription. The PKD1L1:PKD2L1 channel complex is mechanosensitive only at high pressures and is highly temperature sensitive. Also involved in left/right axis specification downstream of nodal flow by forming a complex with PKD2 in cilia to facilitate flow detection in left/right patterning. May function as a G-protein-coupled receptor.</text>
</comment>
<evidence type="ECO:0000256" key="3">
    <source>
        <dbReference type="ARBA" id="ARBA00022448"/>
    </source>
</evidence>
<evidence type="ECO:0000259" key="29">
    <source>
        <dbReference type="PROSITE" id="PS50095"/>
    </source>
</evidence>
<dbReference type="PROSITE" id="PS50221">
    <property type="entry name" value="GAIN_B"/>
    <property type="match status" value="1"/>
</dbReference>
<evidence type="ECO:0000256" key="27">
    <source>
        <dbReference type="SAM" id="Phobius"/>
    </source>
</evidence>
<comment type="subcellular location">
    <subcellularLocation>
        <location evidence="1">Cell projection</location>
        <location evidence="1">Cilium membrane</location>
        <topology evidence="1">Multi-pass membrane protein</topology>
    </subcellularLocation>
</comment>
<evidence type="ECO:0000256" key="26">
    <source>
        <dbReference type="SAM" id="MobiDB-lite"/>
    </source>
</evidence>
<dbReference type="CDD" id="cd01752">
    <property type="entry name" value="PLAT_polycystin"/>
    <property type="match status" value="1"/>
</dbReference>
<dbReference type="InterPro" id="IPR013783">
    <property type="entry name" value="Ig-like_fold"/>
</dbReference>
<evidence type="ECO:0000256" key="5">
    <source>
        <dbReference type="ARBA" id="ARBA00022568"/>
    </source>
</evidence>
<evidence type="ECO:0000256" key="22">
    <source>
        <dbReference type="ARBA" id="ARBA00073797"/>
    </source>
</evidence>
<evidence type="ECO:0000256" key="2">
    <source>
        <dbReference type="ARBA" id="ARBA00007200"/>
    </source>
</evidence>
<protein>
    <recommendedName>
        <fullName evidence="22">Polycystin-1-like protein 1</fullName>
    </recommendedName>
    <alternativeName>
        <fullName evidence="24">PC1-like 1 protein</fullName>
    </alternativeName>
    <alternativeName>
        <fullName evidence="23">Polycystic kidney disease protein 1-like 1</fullName>
    </alternativeName>
</protein>
<keyword evidence="13" id="KW-0969">Cilium</keyword>
<evidence type="ECO:0000256" key="12">
    <source>
        <dbReference type="ARBA" id="ARBA00023065"/>
    </source>
</evidence>
<evidence type="ECO:0000259" key="30">
    <source>
        <dbReference type="PROSITE" id="PS50221"/>
    </source>
</evidence>
<keyword evidence="12" id="KW-0406">Ion transport</keyword>
<evidence type="ECO:0000256" key="20">
    <source>
        <dbReference type="ARBA" id="ARBA00054690"/>
    </source>
</evidence>
<evidence type="ECO:0000256" key="17">
    <source>
        <dbReference type="ARBA" id="ARBA00023273"/>
    </source>
</evidence>
<keyword evidence="6" id="KW-0107">Calcium channel</keyword>
<dbReference type="SMART" id="SM00089">
    <property type="entry name" value="PKD"/>
    <property type="match status" value="2"/>
</dbReference>
<keyword evidence="15" id="KW-1015">Disulfide bond</keyword>
<dbReference type="SUPFAM" id="SSF52080">
    <property type="entry name" value="Ribosomal proteins L15p and L18e"/>
    <property type="match status" value="1"/>
</dbReference>
<evidence type="ECO:0000259" key="31">
    <source>
        <dbReference type="PROSITE" id="PS51111"/>
    </source>
</evidence>
<evidence type="ECO:0000256" key="23">
    <source>
        <dbReference type="ARBA" id="ARBA00081200"/>
    </source>
</evidence>
<dbReference type="PANTHER" id="PTHR46730">
    <property type="entry name" value="POLYCYSTIN-1"/>
    <property type="match status" value="1"/>
</dbReference>
<evidence type="ECO:0000256" key="24">
    <source>
        <dbReference type="ARBA" id="ARBA00082084"/>
    </source>
</evidence>
<evidence type="ECO:0000256" key="7">
    <source>
        <dbReference type="ARBA" id="ARBA00022692"/>
    </source>
</evidence>
<proteinExistence type="inferred from homology"/>
<evidence type="ECO:0000259" key="28">
    <source>
        <dbReference type="PROSITE" id="PS50093"/>
    </source>
</evidence>
<dbReference type="InterPro" id="IPR036392">
    <property type="entry name" value="PLAT/LH2_dom_sf"/>
</dbReference>
<dbReference type="InterPro" id="IPR035986">
    <property type="entry name" value="PKD_dom_sf"/>
</dbReference>
<feature type="transmembrane region" description="Helical" evidence="27">
    <location>
        <begin position="1846"/>
        <end position="1870"/>
    </location>
</feature>
<feature type="compositionally biased region" description="Low complexity" evidence="26">
    <location>
        <begin position="728"/>
        <end position="737"/>
    </location>
</feature>
<feature type="compositionally biased region" description="Basic residues" evidence="26">
    <location>
        <begin position="1203"/>
        <end position="1221"/>
    </location>
</feature>
<comment type="caution">
    <text evidence="25">Lacks conserved residue(s) required for the propagation of feature annotation.</text>
</comment>
<keyword evidence="5" id="KW-0109">Calcium transport</keyword>
<dbReference type="GO" id="GO:1990904">
    <property type="term" value="C:ribonucleoprotein complex"/>
    <property type="evidence" value="ECO:0007669"/>
    <property type="project" value="UniProtKB-KW"/>
</dbReference>
<dbReference type="SUPFAM" id="SSF49299">
    <property type="entry name" value="PKD domain"/>
    <property type="match status" value="2"/>
</dbReference>
<dbReference type="PROSITE" id="PS50095">
    <property type="entry name" value="PLAT"/>
    <property type="match status" value="1"/>
</dbReference>
<dbReference type="CDD" id="cd00146">
    <property type="entry name" value="PKD"/>
    <property type="match status" value="1"/>
</dbReference>
<evidence type="ECO:0000256" key="21">
    <source>
        <dbReference type="ARBA" id="ARBA00063851"/>
    </source>
</evidence>
<feature type="region of interest" description="Disordered" evidence="26">
    <location>
        <begin position="672"/>
        <end position="737"/>
    </location>
</feature>
<evidence type="ECO:0000256" key="18">
    <source>
        <dbReference type="ARBA" id="ARBA00023274"/>
    </source>
</evidence>
<dbReference type="Pfam" id="PF02010">
    <property type="entry name" value="REJ"/>
    <property type="match status" value="2"/>
</dbReference>
<dbReference type="Gene3D" id="2.60.40.10">
    <property type="entry name" value="Immunoglobulins"/>
    <property type="match status" value="1"/>
</dbReference>
<feature type="transmembrane region" description="Helical" evidence="27">
    <location>
        <begin position="1487"/>
        <end position="1505"/>
    </location>
</feature>
<dbReference type="InterPro" id="IPR001024">
    <property type="entry name" value="PLAT/LH2_dom"/>
</dbReference>
<evidence type="ECO:0000256" key="19">
    <source>
        <dbReference type="ARBA" id="ARBA00023303"/>
    </source>
</evidence>
<dbReference type="InterPro" id="IPR046791">
    <property type="entry name" value="Polycystin_dom"/>
</dbReference>
<keyword evidence="16" id="KW-0325">Glycoprotein</keyword>
<keyword evidence="11 27" id="KW-1133">Transmembrane helix</keyword>
<feature type="domain" description="PLAT" evidence="29">
    <location>
        <begin position="1532"/>
        <end position="1649"/>
    </location>
</feature>
<keyword evidence="9" id="KW-0106">Calcium</keyword>
<dbReference type="PANTHER" id="PTHR46730:SF4">
    <property type="entry name" value="POLYCYSTIC KIDNEY DISEASE PROTEIN 1-LIKE 1"/>
    <property type="match status" value="1"/>
</dbReference>
<evidence type="ECO:0000256" key="13">
    <source>
        <dbReference type="ARBA" id="ARBA00023069"/>
    </source>
</evidence>
<dbReference type="EMBL" id="JBBHLL010000004">
    <property type="protein sequence ID" value="KAK7834456.1"/>
    <property type="molecule type" value="Genomic_DNA"/>
</dbReference>
<dbReference type="InterPro" id="IPR000601">
    <property type="entry name" value="PKD_dom"/>
</dbReference>
<dbReference type="Pfam" id="PF20519">
    <property type="entry name" value="Polycystin_dom"/>
    <property type="match status" value="1"/>
</dbReference>
<feature type="transmembrane region" description="Helical" evidence="27">
    <location>
        <begin position="2420"/>
        <end position="2443"/>
    </location>
</feature>
<dbReference type="FunFam" id="2.60.40.10:FF:000825">
    <property type="entry name" value="Polycystin 1, transient receptor potential channel interacting"/>
    <property type="match status" value="1"/>
</dbReference>
<dbReference type="Pfam" id="PF01477">
    <property type="entry name" value="PLAT"/>
    <property type="match status" value="1"/>
</dbReference>
<evidence type="ECO:0000256" key="1">
    <source>
        <dbReference type="ARBA" id="ARBA00004272"/>
    </source>
</evidence>
<dbReference type="SMART" id="SM00308">
    <property type="entry name" value="LH2"/>
    <property type="match status" value="1"/>
</dbReference>
<feature type="transmembrane region" description="Helical" evidence="27">
    <location>
        <begin position="1992"/>
        <end position="2012"/>
    </location>
</feature>
<feature type="region of interest" description="Disordered" evidence="26">
    <location>
        <begin position="1197"/>
        <end position="1224"/>
    </location>
</feature>
<feature type="transmembrane region" description="Helical" evidence="27">
    <location>
        <begin position="1693"/>
        <end position="1714"/>
    </location>
</feature>
<dbReference type="Pfam" id="PF00801">
    <property type="entry name" value="PKD"/>
    <property type="match status" value="1"/>
</dbReference>
<gene>
    <name evidence="32" type="ORF">U0070_017642</name>
</gene>
<keyword evidence="19" id="KW-0407">Ion channel</keyword>
<name>A0AAW0K981_MYOGA</name>
<dbReference type="InterPro" id="IPR022409">
    <property type="entry name" value="PKD/Chitinase_dom"/>
</dbReference>
<feature type="domain" description="REJ" evidence="31">
    <location>
        <begin position="373"/>
        <end position="1241"/>
    </location>
</feature>
<keyword evidence="3" id="KW-0813">Transport</keyword>
<comment type="caution">
    <text evidence="32">The sequence shown here is derived from an EMBL/GenBank/DDBJ whole genome shotgun (WGS) entry which is preliminary data.</text>
</comment>
<evidence type="ECO:0000256" key="10">
    <source>
        <dbReference type="ARBA" id="ARBA00022980"/>
    </source>
</evidence>
<dbReference type="GO" id="GO:0005840">
    <property type="term" value="C:ribosome"/>
    <property type="evidence" value="ECO:0007669"/>
    <property type="project" value="UniProtKB-KW"/>
</dbReference>
<dbReference type="PROSITE" id="PS51111">
    <property type="entry name" value="REJ"/>
    <property type="match status" value="1"/>
</dbReference>
<dbReference type="InterPro" id="IPR042060">
    <property type="entry name" value="PLAT_polycystin1"/>
</dbReference>
<dbReference type="FunFam" id="2.60.60.20:FF:000017">
    <property type="entry name" value="Polycystin 1 like 1, transient receptor potential channel interacting"/>
    <property type="match status" value="1"/>
</dbReference>
<evidence type="ECO:0000256" key="25">
    <source>
        <dbReference type="PROSITE-ProRule" id="PRU00152"/>
    </source>
</evidence>
<evidence type="ECO:0000313" key="33">
    <source>
        <dbReference type="Proteomes" id="UP001488838"/>
    </source>
</evidence>
<reference evidence="32 33" key="1">
    <citation type="journal article" date="2023" name="bioRxiv">
        <title>Conserved and derived expression patterns and positive selection on dental genes reveal complex evolutionary context of ever-growing rodent molars.</title>
        <authorList>
            <person name="Calamari Z.T."/>
            <person name="Song A."/>
            <person name="Cohen E."/>
            <person name="Akter M."/>
            <person name="Roy R.D."/>
            <person name="Hallikas O."/>
            <person name="Christensen M.M."/>
            <person name="Li P."/>
            <person name="Marangoni P."/>
            <person name="Jernvall J."/>
            <person name="Klein O.D."/>
        </authorList>
    </citation>
    <scope>NUCLEOTIDE SEQUENCE [LARGE SCALE GENOMIC DNA]</scope>
    <source>
        <strain evidence="32">V071</strain>
    </source>
</reference>
<evidence type="ECO:0000256" key="11">
    <source>
        <dbReference type="ARBA" id="ARBA00022989"/>
    </source>
</evidence>
<dbReference type="InterPro" id="IPR036227">
    <property type="entry name" value="Ribosomal_uL15/eL18_sf"/>
</dbReference>
<feature type="compositionally biased region" description="Polar residues" evidence="26">
    <location>
        <begin position="691"/>
        <end position="706"/>
    </location>
</feature>
<dbReference type="GO" id="GO:0060170">
    <property type="term" value="C:ciliary membrane"/>
    <property type="evidence" value="ECO:0007669"/>
    <property type="project" value="UniProtKB-SubCell"/>
</dbReference>
<keyword evidence="10" id="KW-0689">Ribosomal protein</keyword>
<evidence type="ECO:0000256" key="4">
    <source>
        <dbReference type="ARBA" id="ARBA00022475"/>
    </source>
</evidence>
<comment type="subunit">
    <text evidence="21">Heterodimer. Interacts with PKD2 to form a calcium channel. Interacts with PKD2L1; to form ciliary calcium channel. May interact with GNA12, GNAS, GNAI1 and GNAI2.</text>
</comment>
<feature type="transmembrane region" description="Helical" evidence="27">
    <location>
        <begin position="1729"/>
        <end position="1750"/>
    </location>
</feature>
<dbReference type="PROSITE" id="PS50093">
    <property type="entry name" value="PKD"/>
    <property type="match status" value="1"/>
</dbReference>
<dbReference type="Proteomes" id="UP001488838">
    <property type="component" value="Unassembled WGS sequence"/>
</dbReference>
<evidence type="ECO:0000256" key="14">
    <source>
        <dbReference type="ARBA" id="ARBA00023136"/>
    </source>
</evidence>
<evidence type="ECO:0000256" key="15">
    <source>
        <dbReference type="ARBA" id="ARBA00023157"/>
    </source>
</evidence>
<keyword evidence="4" id="KW-1003">Cell membrane</keyword>
<dbReference type="InterPro" id="IPR057244">
    <property type="entry name" value="GAIN_B"/>
</dbReference>
<evidence type="ECO:0000256" key="6">
    <source>
        <dbReference type="ARBA" id="ARBA00022673"/>
    </source>
</evidence>
<dbReference type="Gene3D" id="3.100.10.10">
    <property type="match status" value="1"/>
</dbReference>